<dbReference type="Pfam" id="PF00158">
    <property type="entry name" value="Sigma54_activat"/>
    <property type="match status" value="1"/>
</dbReference>
<keyword evidence="13" id="KW-1185">Reference proteome</keyword>
<dbReference type="Pfam" id="PF25601">
    <property type="entry name" value="AAA_lid_14"/>
    <property type="match status" value="1"/>
</dbReference>
<protein>
    <recommendedName>
        <fullName evidence="1">Putative response regulator NtrX-like</fullName>
    </recommendedName>
</protein>
<dbReference type="InterPro" id="IPR002197">
    <property type="entry name" value="HTH_Fis"/>
</dbReference>
<keyword evidence="8" id="KW-0804">Transcription</keyword>
<dbReference type="AlphaFoldDB" id="A0A0F5MND2"/>
<dbReference type="InterPro" id="IPR009057">
    <property type="entry name" value="Homeodomain-like_sf"/>
</dbReference>
<dbReference type="SUPFAM" id="SSF46689">
    <property type="entry name" value="Homeodomain-like"/>
    <property type="match status" value="1"/>
</dbReference>
<keyword evidence="3" id="KW-0067">ATP-binding</keyword>
<evidence type="ECO:0000256" key="8">
    <source>
        <dbReference type="ARBA" id="ARBA00023163"/>
    </source>
</evidence>
<evidence type="ECO:0000256" key="7">
    <source>
        <dbReference type="ARBA" id="ARBA00023159"/>
    </source>
</evidence>
<dbReference type="SUPFAM" id="SSF52172">
    <property type="entry name" value="CheY-like"/>
    <property type="match status" value="1"/>
</dbReference>
<evidence type="ECO:0000256" key="2">
    <source>
        <dbReference type="ARBA" id="ARBA00022741"/>
    </source>
</evidence>
<keyword evidence="4" id="KW-0902">Two-component regulatory system</keyword>
<dbReference type="PROSITE" id="PS50045">
    <property type="entry name" value="SIGMA54_INTERACT_4"/>
    <property type="match status" value="1"/>
</dbReference>
<dbReference type="PROSITE" id="PS00675">
    <property type="entry name" value="SIGMA54_INTERACT_1"/>
    <property type="match status" value="1"/>
</dbReference>
<evidence type="ECO:0000256" key="6">
    <source>
        <dbReference type="ARBA" id="ARBA00023125"/>
    </source>
</evidence>
<dbReference type="PROSITE" id="PS00676">
    <property type="entry name" value="SIGMA54_INTERACT_2"/>
    <property type="match status" value="1"/>
</dbReference>
<dbReference type="Gene3D" id="1.10.10.60">
    <property type="entry name" value="Homeodomain-like"/>
    <property type="match status" value="1"/>
</dbReference>
<dbReference type="InterPro" id="IPR001789">
    <property type="entry name" value="Sig_transdc_resp-reg_receiver"/>
</dbReference>
<dbReference type="FunFam" id="3.40.50.300:FF:000006">
    <property type="entry name" value="DNA-binding transcriptional regulator NtrC"/>
    <property type="match status" value="1"/>
</dbReference>
<evidence type="ECO:0000256" key="4">
    <source>
        <dbReference type="ARBA" id="ARBA00023012"/>
    </source>
</evidence>
<dbReference type="Proteomes" id="UP000033358">
    <property type="component" value="Unassembled WGS sequence"/>
</dbReference>
<dbReference type="InterPro" id="IPR025943">
    <property type="entry name" value="Sigma_54_int_dom_ATP-bd_2"/>
</dbReference>
<keyword evidence="5" id="KW-0805">Transcription regulation</keyword>
<gene>
    <name evidence="12" type="primary">zraR</name>
    <name evidence="12" type="ORF">SZ25_00721</name>
</gene>
<evidence type="ECO:0000259" key="10">
    <source>
        <dbReference type="PROSITE" id="PS50045"/>
    </source>
</evidence>
<evidence type="ECO:0000256" key="1">
    <source>
        <dbReference type="ARBA" id="ARBA00014319"/>
    </source>
</evidence>
<dbReference type="GO" id="GO:0006355">
    <property type="term" value="P:regulation of DNA-templated transcription"/>
    <property type="evidence" value="ECO:0007669"/>
    <property type="project" value="InterPro"/>
</dbReference>
<dbReference type="InterPro" id="IPR002078">
    <property type="entry name" value="Sigma_54_int"/>
</dbReference>
<dbReference type="InterPro" id="IPR027417">
    <property type="entry name" value="P-loop_NTPase"/>
</dbReference>
<proteinExistence type="predicted"/>
<reference evidence="12 13" key="1">
    <citation type="submission" date="2015-02" db="EMBL/GenBank/DDBJ databases">
        <title>Single cell genomics of a rare environmental alphaproteobacterium provides unique insights into Rickettsiaceae evolution.</title>
        <authorList>
            <person name="Martijn J."/>
            <person name="Schulz F."/>
            <person name="Zaremba-Niedzwiedzka K."/>
            <person name="Viklund J."/>
            <person name="Stepanauskas R."/>
            <person name="Andersson S.G.E."/>
            <person name="Horn M."/>
            <person name="Guy L."/>
            <person name="Ettema T.J.G."/>
        </authorList>
    </citation>
    <scope>NUCLEOTIDE SEQUENCE [LARGE SCALE GENOMIC DNA]</scope>
    <source>
        <strain evidence="12 13">SCGC AAA041-L04</strain>
    </source>
</reference>
<dbReference type="Pfam" id="PF02954">
    <property type="entry name" value="HTH_8"/>
    <property type="match status" value="1"/>
</dbReference>
<accession>A0A0F5MND2</accession>
<sequence length="431" mass="48041">MRLLIIGELNGHFGLASRIATSKGSKVKQVSNIEAAFNLLRNGNGADLILMDVKQDIKSFIDQLHLEHIAIDVVACGFDNNTLDAVNAIKAGAKEYLPLPPDEELIASIFQAISHEAELIAGKSPLMAKIYKLIDQVAPSDANILITGESGTGKEVFSRNIHQKSKRSEKQFISVNCAAIPDNLLESELFGHEKGSFTGAIAKRIGKFEESNGGTLLLDEISEIDIKLQAKLLRAIQEREISRIGGNQTIKLNLRIIATSNRDLKKEVAEGRFREDLYFRLNIIQIQLVPLRQRKEDIIEMSEKFIKKYSKNNGIEAKPLSEAAKEVMMKYDWPGNIRELENTIHRAVLLSTEEEITPDALMLETTTEISNHNSNELVGRKMMDVEKELILSTLDHCLGNRTHAANILGISIRTLRNKLNNYSDVKIPAEA</sequence>
<dbReference type="Gene3D" id="3.40.50.2300">
    <property type="match status" value="1"/>
</dbReference>
<organism evidence="12 13">
    <name type="scientific">Candidatus Arcanibacter lacustris</name>
    <dbReference type="NCBI Taxonomy" id="1607817"/>
    <lineage>
        <taxon>Bacteria</taxon>
        <taxon>Pseudomonadati</taxon>
        <taxon>Pseudomonadota</taxon>
        <taxon>Alphaproteobacteria</taxon>
        <taxon>Rickettsiales</taxon>
        <taxon>Candidatus Arcanibacter</taxon>
    </lineage>
</organism>
<dbReference type="InterPro" id="IPR058031">
    <property type="entry name" value="AAA_lid_NorR"/>
</dbReference>
<evidence type="ECO:0000256" key="5">
    <source>
        <dbReference type="ARBA" id="ARBA00023015"/>
    </source>
</evidence>
<keyword evidence="2" id="KW-0547">Nucleotide-binding</keyword>
<dbReference type="InterPro" id="IPR025662">
    <property type="entry name" value="Sigma_54_int_dom_ATP-bd_1"/>
</dbReference>
<dbReference type="EMBL" id="JYHA01000120">
    <property type="protein sequence ID" value="KKB96201.1"/>
    <property type="molecule type" value="Genomic_DNA"/>
</dbReference>
<dbReference type="InterPro" id="IPR011006">
    <property type="entry name" value="CheY-like_superfamily"/>
</dbReference>
<keyword evidence="6" id="KW-0238">DNA-binding</keyword>
<evidence type="ECO:0000256" key="3">
    <source>
        <dbReference type="ARBA" id="ARBA00022840"/>
    </source>
</evidence>
<dbReference type="GO" id="GO:0000160">
    <property type="term" value="P:phosphorelay signal transduction system"/>
    <property type="evidence" value="ECO:0007669"/>
    <property type="project" value="UniProtKB-KW"/>
</dbReference>
<evidence type="ECO:0000313" key="12">
    <source>
        <dbReference type="EMBL" id="KKB96201.1"/>
    </source>
</evidence>
<comment type="caution">
    <text evidence="12">The sequence shown here is derived from an EMBL/GenBank/DDBJ whole genome shotgun (WGS) entry which is preliminary data.</text>
</comment>
<dbReference type="PANTHER" id="PTHR32071">
    <property type="entry name" value="TRANSCRIPTIONAL REGULATORY PROTEIN"/>
    <property type="match status" value="1"/>
</dbReference>
<evidence type="ECO:0000256" key="9">
    <source>
        <dbReference type="PROSITE-ProRule" id="PRU00169"/>
    </source>
</evidence>
<dbReference type="PANTHER" id="PTHR32071:SF21">
    <property type="entry name" value="TRANSCRIPTIONAL REGULATORY PROTEIN FLGR"/>
    <property type="match status" value="1"/>
</dbReference>
<dbReference type="Gene3D" id="1.10.8.60">
    <property type="match status" value="1"/>
</dbReference>
<evidence type="ECO:0000313" key="13">
    <source>
        <dbReference type="Proteomes" id="UP000033358"/>
    </source>
</evidence>
<keyword evidence="7" id="KW-0010">Activator</keyword>
<dbReference type="SUPFAM" id="SSF52540">
    <property type="entry name" value="P-loop containing nucleoside triphosphate hydrolases"/>
    <property type="match status" value="1"/>
</dbReference>
<dbReference type="InterPro" id="IPR025944">
    <property type="entry name" value="Sigma_54_int_dom_CS"/>
</dbReference>
<dbReference type="PROSITE" id="PS00688">
    <property type="entry name" value="SIGMA54_INTERACT_3"/>
    <property type="match status" value="1"/>
</dbReference>
<feature type="domain" description="Sigma-54 factor interaction" evidence="10">
    <location>
        <begin position="120"/>
        <end position="349"/>
    </location>
</feature>
<dbReference type="PATRIC" id="fig|1607817.3.peg.721"/>
<dbReference type="GO" id="GO:0005524">
    <property type="term" value="F:ATP binding"/>
    <property type="evidence" value="ECO:0007669"/>
    <property type="project" value="UniProtKB-KW"/>
</dbReference>
<dbReference type="SMART" id="SM00382">
    <property type="entry name" value="AAA"/>
    <property type="match status" value="1"/>
</dbReference>
<feature type="modified residue" description="4-aspartylphosphate" evidence="9">
    <location>
        <position position="52"/>
    </location>
</feature>
<dbReference type="PROSITE" id="PS50110">
    <property type="entry name" value="RESPONSE_REGULATORY"/>
    <property type="match status" value="1"/>
</dbReference>
<dbReference type="GO" id="GO:0043565">
    <property type="term" value="F:sequence-specific DNA binding"/>
    <property type="evidence" value="ECO:0007669"/>
    <property type="project" value="InterPro"/>
</dbReference>
<dbReference type="Gene3D" id="3.40.50.300">
    <property type="entry name" value="P-loop containing nucleotide triphosphate hydrolases"/>
    <property type="match status" value="1"/>
</dbReference>
<dbReference type="PRINTS" id="PR01590">
    <property type="entry name" value="HTHFIS"/>
</dbReference>
<dbReference type="CDD" id="cd00009">
    <property type="entry name" value="AAA"/>
    <property type="match status" value="1"/>
</dbReference>
<evidence type="ECO:0000259" key="11">
    <source>
        <dbReference type="PROSITE" id="PS50110"/>
    </source>
</evidence>
<name>A0A0F5MND2_9RICK</name>
<keyword evidence="9" id="KW-0597">Phosphoprotein</keyword>
<dbReference type="InterPro" id="IPR003593">
    <property type="entry name" value="AAA+_ATPase"/>
</dbReference>
<feature type="domain" description="Response regulatory" evidence="11">
    <location>
        <begin position="2"/>
        <end position="114"/>
    </location>
</feature>